<accession>A0ABP0DMG9</accession>
<dbReference type="Gene3D" id="6.10.250.3180">
    <property type="match status" value="1"/>
</dbReference>
<reference evidence="2 3" key="1">
    <citation type="submission" date="2024-01" db="EMBL/GenBank/DDBJ databases">
        <authorList>
            <person name="Allen C."/>
            <person name="Tagirdzhanova G."/>
        </authorList>
    </citation>
    <scope>NUCLEOTIDE SEQUENCE [LARGE SCALE GENOMIC DNA]</scope>
    <source>
        <strain evidence="2 3">CBS 573.63</strain>
    </source>
</reference>
<keyword evidence="3" id="KW-1185">Reference proteome</keyword>
<proteinExistence type="predicted"/>
<organism evidence="2 3">
    <name type="scientific">Sporothrix epigloea</name>
    <dbReference type="NCBI Taxonomy" id="1892477"/>
    <lineage>
        <taxon>Eukaryota</taxon>
        <taxon>Fungi</taxon>
        <taxon>Dikarya</taxon>
        <taxon>Ascomycota</taxon>
        <taxon>Pezizomycotina</taxon>
        <taxon>Sordariomycetes</taxon>
        <taxon>Sordariomycetidae</taxon>
        <taxon>Ophiostomatales</taxon>
        <taxon>Ophiostomataceae</taxon>
        <taxon>Sporothrix</taxon>
    </lineage>
</organism>
<dbReference type="PANTHER" id="PTHR15141">
    <property type="entry name" value="TRANSCRIPTION ELONGATION FACTOR B POLYPEPTIDE 3"/>
    <property type="match status" value="1"/>
</dbReference>
<feature type="compositionally biased region" description="Basic and acidic residues" evidence="1">
    <location>
        <begin position="430"/>
        <end position="452"/>
    </location>
</feature>
<feature type="compositionally biased region" description="Low complexity" evidence="1">
    <location>
        <begin position="399"/>
        <end position="429"/>
    </location>
</feature>
<name>A0ABP0DMG9_9PEZI</name>
<comment type="caution">
    <text evidence="2">The sequence shown here is derived from an EMBL/GenBank/DDBJ whole genome shotgun (WGS) entry which is preliminary data.</text>
</comment>
<protein>
    <submittedName>
        <fullName evidence="2">Uncharacterized protein</fullName>
    </submittedName>
</protein>
<dbReference type="Pfam" id="PF06881">
    <property type="entry name" value="Elongin_A"/>
    <property type="match status" value="1"/>
</dbReference>
<dbReference type="EMBL" id="CAWUOM010000059">
    <property type="protein sequence ID" value="CAK7269479.1"/>
    <property type="molecule type" value="Genomic_DNA"/>
</dbReference>
<sequence>MPQILTSRKEYGPRSLKRMALAVALRNIASITDVGEMAFADAKPILAHIENPQQLHLVELNCPQLSVEPDQMAAVWSRLLTKKIPGWDTKGYLSEEELQSLPWIDIYTIAKGAADAAMAQDEARLKQTLAGFSKAKEDNATQLVNNRALARRMPGVMVKRRITGGSNGASAVLNFGSGSRTKLTSGQSVLRRARREAKELSKVAQLSSQLTENQKIARHQIRQAPAAMMNDHRVAHNPSQSFIRAPKRRVGSSSSLLTHVETQGRTGIPGTGLGTGDAAREARLLALKSGGNPAAASKSAAAYTGKTARPVVQAPKKRALVHDSPQRSRVKGTAYEEDDIEDDDGCSRGPSYKSSKHHYDDDDELFGVITRPSKRTRLTTEHLEGSSGETLDDDDDLFGSDSEPTPVQTRSPSTRTTGQSRSSVSSIRTSVRDSGREDERETKRKSEKERPGNKAHLTAGVPSKALGKTRSFAPATPSCAPLPQAVPAGSPPRRTMDGAVQRKKVDIFMRPKKK</sequence>
<dbReference type="InterPro" id="IPR051870">
    <property type="entry name" value="Elongin-A_domain"/>
</dbReference>
<dbReference type="Proteomes" id="UP001642501">
    <property type="component" value="Unassembled WGS sequence"/>
</dbReference>
<dbReference type="InterPro" id="IPR010684">
    <property type="entry name" value="RNA_pol_II_trans_fac_SIII_A"/>
</dbReference>
<feature type="region of interest" description="Disordered" evidence="1">
    <location>
        <begin position="290"/>
        <end position="514"/>
    </location>
</feature>
<feature type="compositionally biased region" description="Low complexity" evidence="1">
    <location>
        <begin position="290"/>
        <end position="308"/>
    </location>
</feature>
<evidence type="ECO:0000256" key="1">
    <source>
        <dbReference type="SAM" id="MobiDB-lite"/>
    </source>
</evidence>
<feature type="compositionally biased region" description="Acidic residues" evidence="1">
    <location>
        <begin position="335"/>
        <end position="344"/>
    </location>
</feature>
<evidence type="ECO:0000313" key="2">
    <source>
        <dbReference type="EMBL" id="CAK7269479.1"/>
    </source>
</evidence>
<dbReference type="PANTHER" id="PTHR15141:SF76">
    <property type="entry name" value="TRANSCRIPTION ELONGATION FACTOR B POLYPEPTIDE 3"/>
    <property type="match status" value="1"/>
</dbReference>
<feature type="compositionally biased region" description="Basic and acidic residues" evidence="1">
    <location>
        <begin position="503"/>
        <end position="514"/>
    </location>
</feature>
<gene>
    <name evidence="2" type="ORF">SEPCBS57363_003623</name>
</gene>
<evidence type="ECO:0000313" key="3">
    <source>
        <dbReference type="Proteomes" id="UP001642501"/>
    </source>
</evidence>